<dbReference type="Proteomes" id="UP000241769">
    <property type="component" value="Unassembled WGS sequence"/>
</dbReference>
<keyword evidence="2" id="KW-1185">Reference proteome</keyword>
<dbReference type="AlphaFoldDB" id="A0A2P6MZU4"/>
<proteinExistence type="predicted"/>
<comment type="caution">
    <text evidence="1">The sequence shown here is derived from an EMBL/GenBank/DDBJ whole genome shotgun (WGS) entry which is preliminary data.</text>
</comment>
<sequence length="73" mass="8383">MAIQREEWWEMKERSTREMALPNTRGVECVAGKLALPLQLANTNYKFLLFTLLILDGIVAYLTRTCTYGQSLT</sequence>
<name>A0A2P6MZU4_9EUKA</name>
<organism evidence="1 2">
    <name type="scientific">Planoprotostelium fungivorum</name>
    <dbReference type="NCBI Taxonomy" id="1890364"/>
    <lineage>
        <taxon>Eukaryota</taxon>
        <taxon>Amoebozoa</taxon>
        <taxon>Evosea</taxon>
        <taxon>Variosea</taxon>
        <taxon>Cavosteliida</taxon>
        <taxon>Cavosteliaceae</taxon>
        <taxon>Planoprotostelium</taxon>
    </lineage>
</organism>
<evidence type="ECO:0000313" key="2">
    <source>
        <dbReference type="Proteomes" id="UP000241769"/>
    </source>
</evidence>
<dbReference type="InParanoid" id="A0A2P6MZU4"/>
<gene>
    <name evidence="1" type="ORF">PROFUN_15119</name>
</gene>
<reference evidence="1 2" key="1">
    <citation type="journal article" date="2018" name="Genome Biol. Evol.">
        <title>Multiple Roots of Fruiting Body Formation in Amoebozoa.</title>
        <authorList>
            <person name="Hillmann F."/>
            <person name="Forbes G."/>
            <person name="Novohradska S."/>
            <person name="Ferling I."/>
            <person name="Riege K."/>
            <person name="Groth M."/>
            <person name="Westermann M."/>
            <person name="Marz M."/>
            <person name="Spaller T."/>
            <person name="Winckler T."/>
            <person name="Schaap P."/>
            <person name="Glockner G."/>
        </authorList>
    </citation>
    <scope>NUCLEOTIDE SEQUENCE [LARGE SCALE GENOMIC DNA]</scope>
    <source>
        <strain evidence="1 2">Jena</strain>
    </source>
</reference>
<protein>
    <submittedName>
        <fullName evidence="1">Uncharacterized protein</fullName>
    </submittedName>
</protein>
<dbReference type="EMBL" id="MDYQ01000273">
    <property type="protein sequence ID" value="PRP77225.1"/>
    <property type="molecule type" value="Genomic_DNA"/>
</dbReference>
<accession>A0A2P6MZU4</accession>
<evidence type="ECO:0000313" key="1">
    <source>
        <dbReference type="EMBL" id="PRP77225.1"/>
    </source>
</evidence>